<accession>A0A3P6SSQ3</accession>
<name>A0A3P6SSQ3_LITSI</name>
<dbReference type="OMA" id="MRADTMK"/>
<dbReference type="GO" id="GO:0005938">
    <property type="term" value="C:cell cortex"/>
    <property type="evidence" value="ECO:0007669"/>
    <property type="project" value="TreeGrafter"/>
</dbReference>
<feature type="domain" description="Protein furry C-terminal" evidence="4">
    <location>
        <begin position="2350"/>
        <end position="2750"/>
    </location>
</feature>
<dbReference type="InterPro" id="IPR025481">
    <property type="entry name" value="Cell_Morphogen_C"/>
</dbReference>
<keyword evidence="6" id="KW-1185">Reference proteome</keyword>
<dbReference type="GO" id="GO:0000902">
    <property type="term" value="P:cell morphogenesis"/>
    <property type="evidence" value="ECO:0007669"/>
    <property type="project" value="InterPro"/>
</dbReference>
<sequence length="2756" mass="309963">MKEDKDMVKKILLRRRSDPTSSHVGTVETIVAAELPWGSLKVVTLTAVDFASPPGHFAVKSLLQDLFTVFDRRVHSIEDGDIERNINKTLQIGDDTYVENLLRVLNTLCEHCLPSILATLITWYEKQLKRFDELSEKTAKSDEQRLAVNYLLCVVLIEILPQLHFFPNICDNSISYIVALAFDEVAYRELSIFGSNYNNYLLVAERYAEVLGVLSQTHAVLIQRTFLNTLDELRKENPMTPFNMNCIISLLMAMKFYRIKTNDVAEFEIGLRFLDELGQYYLDVKQKDIKHAVAGLLVEILLPVAAQIKTEANIPAVISFVDKLYAPTFELVNKKRDKMAAYPLLTCLLCISQSKFFLLNWTQFLNLTLASLKNKDPKVSRVALESLYRLLWVYVIRNNCEGSTATRNRLESICNSLFPKGNRAVIPRDAPLNIFVKIIHFIAQQKLDFAFREIIFDLLGCNRAHSVLKSSIYPERMNIGIRALMVIANSLQQKEGPPDMPRSMAQSSSQKLKKTYISRPLTAEIARSIGIELYYAPCRRAFDSILRALDSQVGKPLMMTATNARGKEPEELLTGDVKPKLDLYRTCIAAIPRLLPESMNHSELVELLVRMNVHIDEELRVHAAQTLQTLMSECVEWREDIIHSFLNYMTTQSSDTYPLLLDSLLRLLYQLLFTWKTAAYMEKKREMNGDCDRDNGFTNPLRMQISPMLTNSIAIALHAVEGFALAMMCQYRTQSRKISINILKEVRHLLTLVTSQQHDTPVIEVLDSATPYVINKYIEHVPLYERQSWNHDFSSASDKIASVETDSCLVNSDRGNEYFRWDAWASALSGYCEHRFLLTQCPTAVFYAWPVVQARLNACNAFVDPNNPQNENRASLLRSSKSKATASPLCGESLGQDSYLSLWQKYLVMACALAPPHADYVTTHSRGFSPTSSVDNDMFRSLASSVRVQRPSITVNATFFAKVVAMLRWEHMTDMRDSVVLGIGSTNPLAFEALLDEMKGLLREVMDRKNDNNARRKKRKDLLRLQIIRLLQVATFRGVLQCSGCIDVESGLSSVLVDFLDSMRQNLESDQDRDILLLTNLRLHFAKTTAMIINSIAPEKRRNLLGHNLKQNLFFLFASWCSRSIAFDKRHDGNIGTYVEQRAVEAMCALLCCGPIFEPIKSIGEDGYLYGWLEALLDSNNPVLEKLFESTLSTMLDLNDETSQLLEWAINVCYSKTACVAAKSFRSLVMLFSRREYPCEFDSLFVLCQMLAGDSDTRVSESAVQLLHLLRRQFLDDSLTVPNLVNLHHFSSNQIEICRLLAKTYPKITMSVFSEVCSRVESAKCNRRTAILSLLSPWLENIQLVHLQEDNVAEEGDGGKSGWGSTEATQLILNNLLYLTVTLSDMHFKEISLLWNTLAVSHPANLPIIVNYLFVMASLSPDMLLAHTKRVCCCLMDSSACKLVKILMNDMDSVNEQFKANLERCEMPPFYRFQNTLETTHEKQITTNLKENICTEGTEPASPLKINVSDEDTVSVIHDLPMPAYGGHYSKLSTFLAPTTQPVFSFTRSNLALLHITDLLRCPSSEEWYDHLPMLLHIAVLGLDSLRPPICHHSRQVIINIILLQAGEVVPASQLANVLLTNQINWKDQISSMSSADESCTDTIALSETPTSFSTMKYKEYQHMLLGSNALFSTTADLIQAFICCMSEKMDKPLWANEDVTSRQWRIESASQLGYMIRHLIELLIDKNPSLALRWSQLAMGIALSTSNRHIAGRCFQINSALCQSPSAWIPNILSRLAETVGEPHEDTQSYVTDIMLCLQTAVSHLTLMPHAPNILQCPTHTRSTSYTPAVLHQISSAVAATVLSPTRERKDMRHSVLVTDEREVPAGLSRSKSATALKTMDAGFGEEDFLTLCRIFLIAVAMLESNSDNEYLLALHLLDKVFDAAASDKVLCLQRLSKTVSQLDWKNYSGLVGLIMKGATIQSGYELSLSLLLKCLEMIDEPAMGPCSLIPLLITSSMPLLLLNFETPTPLCLSITRKLAEFLSERIADTEERSLDNPLAHLSSMMYKYAERSFPRDRFQWAKCVFKYMYDGLVPDHTQLFILLAEMLERSMTSLQAYILSCLYLLAGNADLSQCSPLSINAQVVRVVSKHIQSPNWKDASRILKCFVQYDSVAIDGHISDGPESDEVARPEGLQLEVPLRGCFIPSFSTAHKGTSETASLRKHATCNQTKVRERLISLLNASGLRVGLPKSVSVIFSQSLHDISYEAPNSNSTSTERISQSYKGDVESASSLVVDQSVTSSFPRVFREFDFLEAEHDTVSESTESCFNWLSTIRPHSISKVGINVEEQYQDDECTETAGDQRPSSAASDSLEISSERTPQESGVRSETVSEEESCDEELDEFVVDNEKLRTADMSSLAESIRCDHSVPSVENVSLKRHPVFLQCNHHASAQGEHQWLSCFADLSVDESGDLAAHATLLFTQLYRECCLKLSGVLRDASQVFSASHHEISVQFSDALDLVLKIFDCPFLFLTAQHLRNTEMLSQQKCLLLELHEHYEIFVERKEQCIRALNAIKATMKLALIGGPSLSAVSSNQYLELCRSVHKLFFQLLQITDKFDEMVKSVVNAPDVQNANISSEVLCLHRCLLASIPESVHGMENGLSNVTLEPNTEALLALMQKKQYKNALHMLRQLRQQFGAEYGCCDQVDVEVLLLMYCRSRQTSCWAVLGSDKALTASCNQLRQSNMKMATVVRAIAPDTLVLRSSRVSSASGSYRSS</sequence>
<dbReference type="Pfam" id="PF14222">
    <property type="entry name" value="MOR2-PAG1_N"/>
    <property type="match status" value="1"/>
</dbReference>
<dbReference type="PANTHER" id="PTHR12295:SF30">
    <property type="entry name" value="PROTEIN FURRY"/>
    <property type="match status" value="1"/>
</dbReference>
<dbReference type="InterPro" id="IPR025614">
    <property type="entry name" value="Cell_morpho_N"/>
</dbReference>
<feature type="domain" description="Cell morphogenesis protein C-terminal" evidence="3">
    <location>
        <begin position="1895"/>
        <end position="2151"/>
    </location>
</feature>
<reference evidence="5 6" key="1">
    <citation type="submission" date="2018-08" db="EMBL/GenBank/DDBJ databases">
        <authorList>
            <person name="Laetsch R D."/>
            <person name="Stevens L."/>
            <person name="Kumar S."/>
            <person name="Blaxter L. M."/>
        </authorList>
    </citation>
    <scope>NUCLEOTIDE SEQUENCE [LARGE SCALE GENOMIC DNA]</scope>
</reference>
<evidence type="ECO:0008006" key="7">
    <source>
        <dbReference type="Google" id="ProtNLM"/>
    </source>
</evidence>
<dbReference type="GO" id="GO:0030427">
    <property type="term" value="C:site of polarized growth"/>
    <property type="evidence" value="ECO:0007669"/>
    <property type="project" value="TreeGrafter"/>
</dbReference>
<protein>
    <recommendedName>
        <fullName evidence="7">Cell morphogenesis protein N-terminal domain-containing protein</fullName>
    </recommendedName>
</protein>
<evidence type="ECO:0000313" key="5">
    <source>
        <dbReference type="EMBL" id="VDK78196.1"/>
    </source>
</evidence>
<evidence type="ECO:0000259" key="2">
    <source>
        <dbReference type="Pfam" id="PF14222"/>
    </source>
</evidence>
<feature type="domain" description="Cell morphogenesis protein N-terminal" evidence="2">
    <location>
        <begin position="144"/>
        <end position="675"/>
    </location>
</feature>
<dbReference type="SUPFAM" id="SSF48371">
    <property type="entry name" value="ARM repeat"/>
    <property type="match status" value="2"/>
</dbReference>
<dbReference type="Proteomes" id="UP000277928">
    <property type="component" value="Unassembled WGS sequence"/>
</dbReference>
<dbReference type="OrthoDB" id="6287725at2759"/>
<dbReference type="Pfam" id="PF19421">
    <property type="entry name" value="Fry_C"/>
    <property type="match status" value="1"/>
</dbReference>
<dbReference type="InterPro" id="IPR039867">
    <property type="entry name" value="Furry/Tao3/Mor2"/>
</dbReference>
<dbReference type="PANTHER" id="PTHR12295">
    <property type="entry name" value="FURRY-RELATED"/>
    <property type="match status" value="1"/>
</dbReference>
<organism evidence="5 6">
    <name type="scientific">Litomosoides sigmodontis</name>
    <name type="common">Filarial nematode worm</name>
    <dbReference type="NCBI Taxonomy" id="42156"/>
    <lineage>
        <taxon>Eukaryota</taxon>
        <taxon>Metazoa</taxon>
        <taxon>Ecdysozoa</taxon>
        <taxon>Nematoda</taxon>
        <taxon>Chromadorea</taxon>
        <taxon>Rhabditida</taxon>
        <taxon>Spirurina</taxon>
        <taxon>Spiruromorpha</taxon>
        <taxon>Filarioidea</taxon>
        <taxon>Onchocercidae</taxon>
        <taxon>Litomosoides</taxon>
    </lineage>
</organism>
<feature type="compositionally biased region" description="Low complexity" evidence="1">
    <location>
        <begin position="2346"/>
        <end position="2355"/>
    </location>
</feature>
<proteinExistence type="predicted"/>
<dbReference type="STRING" id="42156.A0A3P6SSQ3"/>
<dbReference type="InterPro" id="IPR016024">
    <property type="entry name" value="ARM-type_fold"/>
</dbReference>
<evidence type="ECO:0000259" key="4">
    <source>
        <dbReference type="Pfam" id="PF19421"/>
    </source>
</evidence>
<evidence type="ECO:0000256" key="1">
    <source>
        <dbReference type="SAM" id="MobiDB-lite"/>
    </source>
</evidence>
<feature type="region of interest" description="Disordered" evidence="1">
    <location>
        <begin position="2333"/>
        <end position="2379"/>
    </location>
</feature>
<dbReference type="Pfam" id="PF14225">
    <property type="entry name" value="MOR2-PAG1_C"/>
    <property type="match status" value="1"/>
</dbReference>
<dbReference type="InterPro" id="IPR045842">
    <property type="entry name" value="Fry_C"/>
</dbReference>
<dbReference type="GO" id="GO:0031175">
    <property type="term" value="P:neuron projection development"/>
    <property type="evidence" value="ECO:0007669"/>
    <property type="project" value="TreeGrafter"/>
</dbReference>
<gene>
    <name evidence="5" type="ORF">NLS_LOCUS3985</name>
</gene>
<evidence type="ECO:0000259" key="3">
    <source>
        <dbReference type="Pfam" id="PF14225"/>
    </source>
</evidence>
<evidence type="ECO:0000313" key="6">
    <source>
        <dbReference type="Proteomes" id="UP000277928"/>
    </source>
</evidence>
<dbReference type="EMBL" id="UYRX01000236">
    <property type="protein sequence ID" value="VDK78196.1"/>
    <property type="molecule type" value="Genomic_DNA"/>
</dbReference>